<dbReference type="InterPro" id="IPR018097">
    <property type="entry name" value="EGF_Ca-bd_CS"/>
</dbReference>
<dbReference type="AlphaFoldDB" id="A0A8C9YWV1"/>
<feature type="transmembrane region" description="Helical" evidence="12">
    <location>
        <begin position="515"/>
        <end position="539"/>
    </location>
</feature>
<evidence type="ECO:0000259" key="13">
    <source>
        <dbReference type="PROSITE" id="PS50026"/>
    </source>
</evidence>
<dbReference type="GO" id="GO:0030855">
    <property type="term" value="P:epithelial cell differentiation"/>
    <property type="evidence" value="ECO:0007669"/>
    <property type="project" value="UniProtKB-ARBA"/>
</dbReference>
<dbReference type="SMART" id="SM00181">
    <property type="entry name" value="EGF"/>
    <property type="match status" value="3"/>
</dbReference>
<dbReference type="GeneTree" id="ENSGT00940000163334"/>
<reference evidence="16" key="1">
    <citation type="submission" date="2025-08" db="UniProtKB">
        <authorList>
            <consortium name="Ensembl"/>
        </authorList>
    </citation>
    <scope>IDENTIFICATION</scope>
</reference>
<dbReference type="Pfam" id="PF00002">
    <property type="entry name" value="7tm_2"/>
    <property type="match status" value="1"/>
</dbReference>
<dbReference type="Pfam" id="PF07645">
    <property type="entry name" value="EGF_CA"/>
    <property type="match status" value="3"/>
</dbReference>
<dbReference type="PROSITE" id="PS50261">
    <property type="entry name" value="G_PROTEIN_RECEP_F2_4"/>
    <property type="match status" value="1"/>
</dbReference>
<evidence type="ECO:0000256" key="11">
    <source>
        <dbReference type="PROSITE-ProRule" id="PRU00076"/>
    </source>
</evidence>
<dbReference type="InterPro" id="IPR046338">
    <property type="entry name" value="GAIN_dom_sf"/>
</dbReference>
<feature type="transmembrane region" description="Helical" evidence="12">
    <location>
        <begin position="490"/>
        <end position="509"/>
    </location>
</feature>
<evidence type="ECO:0000313" key="17">
    <source>
        <dbReference type="Proteomes" id="UP000694568"/>
    </source>
</evidence>
<evidence type="ECO:0000256" key="9">
    <source>
        <dbReference type="ARBA" id="ARBA00023157"/>
    </source>
</evidence>
<keyword evidence="5" id="KW-0732">Signal</keyword>
<dbReference type="PRINTS" id="PR00249">
    <property type="entry name" value="GPCRSECRETIN"/>
</dbReference>
<keyword evidence="3 11" id="KW-0245">EGF-like domain</keyword>
<evidence type="ECO:0000256" key="6">
    <source>
        <dbReference type="ARBA" id="ARBA00022737"/>
    </source>
</evidence>
<dbReference type="Gene3D" id="2.60.220.50">
    <property type="match status" value="1"/>
</dbReference>
<accession>A0A8C9YWV1</accession>
<dbReference type="PROSITE" id="PS50221">
    <property type="entry name" value="GAIN_B"/>
    <property type="match status" value="1"/>
</dbReference>
<dbReference type="PANTHER" id="PTHR12011:SF469">
    <property type="entry name" value="ADHESION G PROTEIN-COUPLED RECEPTOR E1-RELATED"/>
    <property type="match status" value="1"/>
</dbReference>
<evidence type="ECO:0000256" key="3">
    <source>
        <dbReference type="ARBA" id="ARBA00022536"/>
    </source>
</evidence>
<dbReference type="GO" id="GO:0004930">
    <property type="term" value="F:G protein-coupled receptor activity"/>
    <property type="evidence" value="ECO:0007669"/>
    <property type="project" value="InterPro"/>
</dbReference>
<evidence type="ECO:0000256" key="10">
    <source>
        <dbReference type="ARBA" id="ARBA00023180"/>
    </source>
</evidence>
<comment type="subcellular location">
    <subcellularLocation>
        <location evidence="1">Cell membrane</location>
        <topology evidence="1">Multi-pass membrane protein</topology>
    </subcellularLocation>
</comment>
<evidence type="ECO:0000256" key="2">
    <source>
        <dbReference type="ARBA" id="ARBA00022475"/>
    </source>
</evidence>
<feature type="transmembrane region" description="Helical" evidence="12">
    <location>
        <begin position="405"/>
        <end position="425"/>
    </location>
</feature>
<name>A0A8C9YWV1_SANLU</name>
<comment type="caution">
    <text evidence="11">Lacks conserved residue(s) required for the propagation of feature annotation.</text>
</comment>
<dbReference type="Gene3D" id="1.20.1070.10">
    <property type="entry name" value="Rhodopsin 7-helix transmembrane proteins"/>
    <property type="match status" value="1"/>
</dbReference>
<sequence length="633" mass="71632">FNSTVCGPESICTNTPGAYTCACQLGFSPTKPDQEPSETNICIDVDECVIYTTICGPDANCTNSYGSYTCTCLSGYRLNNPGVIAMGFYCHTFFSIMCLTVCFFLSTDIDECSETPGICGKLTVCTNVPGKFYCSCPDGFFPSTGVVWEMGVSFCQSEQNAIKPPKVRRFYMFNYYIMWTLPGSAAAAFMTLNGMESLLSHQYFKTENTTEMFSDVFTAIIPTINTTNLTEPVNFTIQHKKVPESGIVTCVYWKEQSKEEAMQWSVEGCWVAFSDENYTVCSCSHLSTFALIMQIGEPPPDNPFLDWLNRMCVIVGLFFLALAIFTFILCSWNPKINNTAQAFFCLLRLLLVSPQLACKVMAGLLHFLVIAGFVWMLLEALQLHLLVRRLSKVQVIQRDGLPRPFLYLIGYGVPFVIVGVSALIYSDGYGATEAKVCWLSRQRNFSWALTGPVIVILGLNWILFCATLWSLRPTLVNMKSDVSQSKDTRLILFKIVAQFVILGCTWILGLYQTNLFFQVLFIILNSQQGTFLYIVHCLLNKEVREEYVKWLTCSFNKPKEGGSVVSFINTTTMHNTRNHFNNCEMLVFIAVYLFLFFFLRCLCSFYMSFKTKTHNRVLYRQNIILGDPRCAYM</sequence>
<dbReference type="SUPFAM" id="SSF57184">
    <property type="entry name" value="Growth factor receptor domain"/>
    <property type="match status" value="1"/>
</dbReference>
<dbReference type="InterPro" id="IPR001881">
    <property type="entry name" value="EGF-like_Ca-bd_dom"/>
</dbReference>
<dbReference type="InterPro" id="IPR000203">
    <property type="entry name" value="GPS"/>
</dbReference>
<feature type="domain" description="GAIN-B" evidence="14">
    <location>
        <begin position="142"/>
        <end position="299"/>
    </location>
</feature>
<dbReference type="InterPro" id="IPR009030">
    <property type="entry name" value="Growth_fac_rcpt_cys_sf"/>
</dbReference>
<organism evidence="16 17">
    <name type="scientific">Sander lucioperca</name>
    <name type="common">Pike-perch</name>
    <name type="synonym">Perca lucioperca</name>
    <dbReference type="NCBI Taxonomy" id="283035"/>
    <lineage>
        <taxon>Eukaryota</taxon>
        <taxon>Metazoa</taxon>
        <taxon>Chordata</taxon>
        <taxon>Craniata</taxon>
        <taxon>Vertebrata</taxon>
        <taxon>Euteleostomi</taxon>
        <taxon>Actinopterygii</taxon>
        <taxon>Neopterygii</taxon>
        <taxon>Teleostei</taxon>
        <taxon>Neoteleostei</taxon>
        <taxon>Acanthomorphata</taxon>
        <taxon>Eupercaria</taxon>
        <taxon>Perciformes</taxon>
        <taxon>Percoidei</taxon>
        <taxon>Percidae</taxon>
        <taxon>Luciopercinae</taxon>
        <taxon>Sander</taxon>
    </lineage>
</organism>
<dbReference type="Pfam" id="PF01825">
    <property type="entry name" value="GPS"/>
    <property type="match status" value="1"/>
</dbReference>
<dbReference type="InterPro" id="IPR057244">
    <property type="entry name" value="GAIN_B"/>
</dbReference>
<feature type="transmembrane region" description="Helical" evidence="12">
    <location>
        <begin position="83"/>
        <end position="105"/>
    </location>
</feature>
<dbReference type="PANTHER" id="PTHR12011">
    <property type="entry name" value="ADHESION G-PROTEIN COUPLED RECEPTOR"/>
    <property type="match status" value="1"/>
</dbReference>
<feature type="transmembrane region" description="Helical" evidence="12">
    <location>
        <begin position="363"/>
        <end position="385"/>
    </location>
</feature>
<dbReference type="Gene3D" id="2.10.25.10">
    <property type="entry name" value="Laminin"/>
    <property type="match status" value="3"/>
</dbReference>
<feature type="transmembrane region" description="Helical" evidence="12">
    <location>
        <begin position="586"/>
        <end position="609"/>
    </location>
</feature>
<dbReference type="InterPro" id="IPR000832">
    <property type="entry name" value="GPCR_2_secretin-like"/>
</dbReference>
<feature type="transmembrane region" description="Helical" evidence="12">
    <location>
        <begin position="339"/>
        <end position="357"/>
    </location>
</feature>
<evidence type="ECO:0000256" key="5">
    <source>
        <dbReference type="ARBA" id="ARBA00022729"/>
    </source>
</evidence>
<keyword evidence="8 12" id="KW-0472">Membrane</keyword>
<keyword evidence="2" id="KW-1003">Cell membrane</keyword>
<evidence type="ECO:0000256" key="8">
    <source>
        <dbReference type="ARBA" id="ARBA00023136"/>
    </source>
</evidence>
<feature type="domain" description="G-protein coupled receptors family 2 profile 2" evidence="15">
    <location>
        <begin position="356"/>
        <end position="540"/>
    </location>
</feature>
<dbReference type="SMART" id="SM00179">
    <property type="entry name" value="EGF_CA"/>
    <property type="match status" value="3"/>
</dbReference>
<feature type="domain" description="EGF-like" evidence="13">
    <location>
        <begin position="44"/>
        <end position="82"/>
    </location>
</feature>
<keyword evidence="17" id="KW-1185">Reference proteome</keyword>
<dbReference type="GO" id="GO:0007189">
    <property type="term" value="P:adenylate cyclase-activating G protein-coupled receptor signaling pathway"/>
    <property type="evidence" value="ECO:0007669"/>
    <property type="project" value="TreeGrafter"/>
</dbReference>
<dbReference type="PROSITE" id="PS00010">
    <property type="entry name" value="ASX_HYDROXYL"/>
    <property type="match status" value="2"/>
</dbReference>
<dbReference type="InterPro" id="IPR000742">
    <property type="entry name" value="EGF"/>
</dbReference>
<dbReference type="GO" id="GO:0005886">
    <property type="term" value="C:plasma membrane"/>
    <property type="evidence" value="ECO:0007669"/>
    <property type="project" value="UniProtKB-SubCell"/>
</dbReference>
<evidence type="ECO:0000256" key="12">
    <source>
        <dbReference type="SAM" id="Phobius"/>
    </source>
</evidence>
<dbReference type="FunFam" id="2.10.25.10:FF:000038">
    <property type="entry name" value="Fibrillin 2"/>
    <property type="match status" value="1"/>
</dbReference>
<dbReference type="PROSITE" id="PS50026">
    <property type="entry name" value="EGF_3"/>
    <property type="match status" value="2"/>
</dbReference>
<feature type="transmembrane region" description="Helical" evidence="12">
    <location>
        <begin position="173"/>
        <end position="192"/>
    </location>
</feature>
<dbReference type="Proteomes" id="UP000694568">
    <property type="component" value="Unplaced"/>
</dbReference>
<feature type="domain" description="EGF-like" evidence="13">
    <location>
        <begin position="108"/>
        <end position="146"/>
    </location>
</feature>
<evidence type="ECO:0000256" key="7">
    <source>
        <dbReference type="ARBA" id="ARBA00022989"/>
    </source>
</evidence>
<keyword evidence="9" id="KW-1015">Disulfide bond</keyword>
<dbReference type="FunFam" id="2.10.25.10:FF:000017">
    <property type="entry name" value="latent-transforming growth factor beta-binding protein 4 isoform X1"/>
    <property type="match status" value="1"/>
</dbReference>
<dbReference type="SMART" id="SM00303">
    <property type="entry name" value="GPS"/>
    <property type="match status" value="1"/>
</dbReference>
<dbReference type="GO" id="GO:0005509">
    <property type="term" value="F:calcium ion binding"/>
    <property type="evidence" value="ECO:0007669"/>
    <property type="project" value="InterPro"/>
</dbReference>
<evidence type="ECO:0000256" key="4">
    <source>
        <dbReference type="ARBA" id="ARBA00022692"/>
    </source>
</evidence>
<feature type="transmembrane region" description="Helical" evidence="12">
    <location>
        <begin position="445"/>
        <end position="469"/>
    </location>
</feature>
<reference evidence="16" key="2">
    <citation type="submission" date="2025-09" db="UniProtKB">
        <authorList>
            <consortium name="Ensembl"/>
        </authorList>
    </citation>
    <scope>IDENTIFICATION</scope>
</reference>
<dbReference type="InterPro" id="IPR049883">
    <property type="entry name" value="NOTCH1_EGF-like"/>
</dbReference>
<protein>
    <submittedName>
        <fullName evidence="16">Adhesion G protein-coupled receptor E8</fullName>
    </submittedName>
</protein>
<dbReference type="InterPro" id="IPR000152">
    <property type="entry name" value="EGF-type_Asp/Asn_hydroxyl_site"/>
</dbReference>
<proteinExistence type="predicted"/>
<keyword evidence="7 12" id="KW-1133">Transmembrane helix</keyword>
<dbReference type="PROSITE" id="PS01187">
    <property type="entry name" value="EGF_CA"/>
    <property type="match status" value="2"/>
</dbReference>
<evidence type="ECO:0000256" key="1">
    <source>
        <dbReference type="ARBA" id="ARBA00004651"/>
    </source>
</evidence>
<evidence type="ECO:0000259" key="15">
    <source>
        <dbReference type="PROSITE" id="PS50261"/>
    </source>
</evidence>
<dbReference type="InterPro" id="IPR017981">
    <property type="entry name" value="GPCR_2-like_7TM"/>
</dbReference>
<keyword evidence="6" id="KW-0677">Repeat</keyword>
<keyword evidence="10" id="KW-0325">Glycoprotein</keyword>
<evidence type="ECO:0000259" key="14">
    <source>
        <dbReference type="PROSITE" id="PS50221"/>
    </source>
</evidence>
<feature type="transmembrane region" description="Helical" evidence="12">
    <location>
        <begin position="307"/>
        <end position="332"/>
    </location>
</feature>
<dbReference type="Ensembl" id="ENSSLUT00000032222.1">
    <property type="protein sequence ID" value="ENSSLUP00000031227.1"/>
    <property type="gene ID" value="ENSSLUG00000013949.1"/>
</dbReference>
<evidence type="ECO:0000313" key="16">
    <source>
        <dbReference type="Ensembl" id="ENSSLUP00000031227.1"/>
    </source>
</evidence>
<dbReference type="GO" id="GO:0007166">
    <property type="term" value="P:cell surface receptor signaling pathway"/>
    <property type="evidence" value="ECO:0007669"/>
    <property type="project" value="InterPro"/>
</dbReference>
<keyword evidence="4 12" id="KW-0812">Transmembrane</keyword>
<dbReference type="CDD" id="cd00054">
    <property type="entry name" value="EGF_CA"/>
    <property type="match status" value="3"/>
</dbReference>